<keyword evidence="5" id="KW-0808">Transferase</keyword>
<dbReference type="InterPro" id="IPR015422">
    <property type="entry name" value="PyrdxlP-dep_Trfase_small"/>
</dbReference>
<dbReference type="EMBL" id="JAUEOZ010000002">
    <property type="protein sequence ID" value="MDN2483302.1"/>
    <property type="molecule type" value="Genomic_DNA"/>
</dbReference>
<keyword evidence="10" id="KW-1185">Reference proteome</keyword>
<evidence type="ECO:0000313" key="10">
    <source>
        <dbReference type="Proteomes" id="UP001169719"/>
    </source>
</evidence>
<evidence type="ECO:0000313" key="9">
    <source>
        <dbReference type="EMBL" id="MDN2483302.1"/>
    </source>
</evidence>
<dbReference type="InterPro" id="IPR015421">
    <property type="entry name" value="PyrdxlP-dep_Trfase_major"/>
</dbReference>
<reference evidence="9" key="1">
    <citation type="submission" date="2024-05" db="EMBL/GenBank/DDBJ databases">
        <title>Genome Sequences of Four Agar- Degrading Marine Bacteria.</title>
        <authorList>
            <person name="Phillips E.K."/>
            <person name="Shaffer J.C."/>
            <person name="Henson M.W."/>
            <person name="Temperton B."/>
            <person name="Thrash C.J."/>
            <person name="Martin M.O."/>
        </authorList>
    </citation>
    <scope>NUCLEOTIDE SEQUENCE</scope>
    <source>
        <strain evidence="9">EKP203</strain>
    </source>
</reference>
<evidence type="ECO:0000256" key="3">
    <source>
        <dbReference type="ARBA" id="ARBA00012748"/>
    </source>
</evidence>
<name>A0ABT7Y5L8_9VIBR</name>
<dbReference type="SUPFAM" id="SSF53383">
    <property type="entry name" value="PLP-dependent transferases"/>
    <property type="match status" value="1"/>
</dbReference>
<dbReference type="Gene3D" id="3.90.1150.10">
    <property type="entry name" value="Aspartate Aminotransferase, domain 1"/>
    <property type="match status" value="1"/>
</dbReference>
<dbReference type="InterPro" id="IPR004839">
    <property type="entry name" value="Aminotransferase_I/II_large"/>
</dbReference>
<dbReference type="Gene3D" id="3.40.640.10">
    <property type="entry name" value="Type I PLP-dependent aspartate aminotransferase-like (Major domain)"/>
    <property type="match status" value="1"/>
</dbReference>
<evidence type="ECO:0000256" key="5">
    <source>
        <dbReference type="ARBA" id="ARBA00022679"/>
    </source>
</evidence>
<comment type="cofactor">
    <cofactor evidence="1">
        <name>pyridoxal 5'-phosphate</name>
        <dbReference type="ChEBI" id="CHEBI:597326"/>
    </cofactor>
</comment>
<evidence type="ECO:0000256" key="1">
    <source>
        <dbReference type="ARBA" id="ARBA00001933"/>
    </source>
</evidence>
<comment type="caution">
    <text evidence="9">The sequence shown here is derived from an EMBL/GenBank/DDBJ whole genome shotgun (WGS) entry which is preliminary data.</text>
</comment>
<proteinExistence type="predicted"/>
<sequence length="360" mass="40472">MKLNRQLEQEQASYVNHSYLIDCSLGSNPFGCPDISAEATHSFIEDIDQYYSFHHYAEIAYLTSCYLGVDSRHLTFTNGSLGALELIFNKLIDAKSRSMIGIGPQFVEGVSEFIQIGGHYQAIDMFRYPCEHSLFAALEAKVQKEKPSLVYIDNPNNPTGRIYDKSHLISLCQVCEKAGSILIIDEVYGEFLQPEQSMSSETLWYSNLLVLRSFSKGLGLAGVRLGYILSSPKLTPFVQSAVTVFAPSLPALKIACHILPKAQAFVADNLLKTERFKKQMVKLCKQCGFDVVPSSDHTPIMLLHMPMIDVAKRLEELNIRTCSGEHFSITCQQVDEQYARVRIVGNDRDLDQIRLRLESL</sequence>
<dbReference type="PANTHER" id="PTHR42885">
    <property type="entry name" value="HISTIDINOL-PHOSPHATE AMINOTRANSFERASE-RELATED"/>
    <property type="match status" value="1"/>
</dbReference>
<keyword evidence="4 9" id="KW-0032">Aminotransferase</keyword>
<dbReference type="Pfam" id="PF00155">
    <property type="entry name" value="Aminotran_1_2"/>
    <property type="match status" value="1"/>
</dbReference>
<gene>
    <name evidence="9" type="ORF">QWJ08_18320</name>
</gene>
<dbReference type="InterPro" id="IPR015424">
    <property type="entry name" value="PyrdxlP-dep_Trfase"/>
</dbReference>
<evidence type="ECO:0000256" key="6">
    <source>
        <dbReference type="ARBA" id="ARBA00022898"/>
    </source>
</evidence>
<dbReference type="CDD" id="cd00609">
    <property type="entry name" value="AAT_like"/>
    <property type="match status" value="1"/>
</dbReference>
<comment type="pathway">
    <text evidence="2">Amino-acid biosynthesis; L-histidine biosynthesis; L-histidine from 5-phospho-alpha-D-ribose 1-diphosphate: step 7/9.</text>
</comment>
<accession>A0ABT7Y5L8</accession>
<evidence type="ECO:0000259" key="8">
    <source>
        <dbReference type="Pfam" id="PF00155"/>
    </source>
</evidence>
<dbReference type="EC" id="2.6.1.9" evidence="3"/>
<dbReference type="PANTHER" id="PTHR42885:SF2">
    <property type="entry name" value="HISTIDINOL-PHOSPHATE AMINOTRANSFERASE"/>
    <property type="match status" value="1"/>
</dbReference>
<feature type="domain" description="Aminotransferase class I/classII large" evidence="8">
    <location>
        <begin position="43"/>
        <end position="348"/>
    </location>
</feature>
<dbReference type="Proteomes" id="UP001169719">
    <property type="component" value="Unassembled WGS sequence"/>
</dbReference>
<organism evidence="9 10">
    <name type="scientific">Vibrio agarivorans</name>
    <dbReference type="NCBI Taxonomy" id="153622"/>
    <lineage>
        <taxon>Bacteria</taxon>
        <taxon>Pseudomonadati</taxon>
        <taxon>Pseudomonadota</taxon>
        <taxon>Gammaproteobacteria</taxon>
        <taxon>Vibrionales</taxon>
        <taxon>Vibrionaceae</taxon>
        <taxon>Vibrio</taxon>
    </lineage>
</organism>
<protein>
    <recommendedName>
        <fullName evidence="3">histidinol-phosphate transaminase</fullName>
        <ecNumber evidence="3">2.6.1.9</ecNumber>
    </recommendedName>
</protein>
<evidence type="ECO:0000256" key="2">
    <source>
        <dbReference type="ARBA" id="ARBA00005011"/>
    </source>
</evidence>
<dbReference type="GO" id="GO:0008483">
    <property type="term" value="F:transaminase activity"/>
    <property type="evidence" value="ECO:0007669"/>
    <property type="project" value="UniProtKB-KW"/>
</dbReference>
<keyword evidence="6" id="KW-0663">Pyridoxal phosphate</keyword>
<evidence type="ECO:0000256" key="4">
    <source>
        <dbReference type="ARBA" id="ARBA00022576"/>
    </source>
</evidence>
<comment type="catalytic activity">
    <reaction evidence="7">
        <text>L-histidinol phosphate + 2-oxoglutarate = 3-(imidazol-4-yl)-2-oxopropyl phosphate + L-glutamate</text>
        <dbReference type="Rhea" id="RHEA:23744"/>
        <dbReference type="ChEBI" id="CHEBI:16810"/>
        <dbReference type="ChEBI" id="CHEBI:29985"/>
        <dbReference type="ChEBI" id="CHEBI:57766"/>
        <dbReference type="ChEBI" id="CHEBI:57980"/>
        <dbReference type="EC" id="2.6.1.9"/>
    </reaction>
</comment>
<evidence type="ECO:0000256" key="7">
    <source>
        <dbReference type="ARBA" id="ARBA00047481"/>
    </source>
</evidence>
<dbReference type="RefSeq" id="WP_289963358.1">
    <property type="nucleotide sequence ID" value="NZ_JAUEOZ010000002.1"/>
</dbReference>